<feature type="transmembrane region" description="Helical" evidence="1">
    <location>
        <begin position="93"/>
        <end position="114"/>
    </location>
</feature>
<evidence type="ECO:0008006" key="4">
    <source>
        <dbReference type="Google" id="ProtNLM"/>
    </source>
</evidence>
<protein>
    <recommendedName>
        <fullName evidence="4">Integral membrane protein</fullName>
    </recommendedName>
</protein>
<gene>
    <name evidence="2" type="ORF">LOSG293_120420</name>
</gene>
<keyword evidence="1" id="KW-0812">Transmembrane</keyword>
<keyword evidence="1" id="KW-1133">Transmembrane helix</keyword>
<name>A0A081BID7_9LACO</name>
<proteinExistence type="predicted"/>
<feature type="transmembrane region" description="Helical" evidence="1">
    <location>
        <begin position="66"/>
        <end position="87"/>
    </location>
</feature>
<feature type="transmembrane region" description="Helical" evidence="1">
    <location>
        <begin position="41"/>
        <end position="59"/>
    </location>
</feature>
<dbReference type="RefSeq" id="WP_034527531.1">
    <property type="nucleotide sequence ID" value="NZ_BBAZ01000010.1"/>
</dbReference>
<accession>A0A081BID7</accession>
<reference evidence="2" key="1">
    <citation type="journal article" date="2014" name="Genome Announc.">
        <title>Draft Genome Sequence of Lactobacillus oryzae Strain SG293T.</title>
        <authorList>
            <person name="Tanizawa Y."/>
            <person name="Fujisawa T."/>
            <person name="Mochizuki T."/>
            <person name="Kaminuma E."/>
            <person name="Nakamura Y."/>
            <person name="Tohno M."/>
        </authorList>
    </citation>
    <scope>NUCLEOTIDE SEQUENCE [LARGE SCALE GENOMIC DNA]</scope>
    <source>
        <strain evidence="2">SG293</strain>
    </source>
</reference>
<dbReference type="STRING" id="1291743.LOSG293_120420"/>
<dbReference type="EMBL" id="BBJM01000012">
    <property type="protein sequence ID" value="GAK47805.1"/>
    <property type="molecule type" value="Genomic_DNA"/>
</dbReference>
<keyword evidence="3" id="KW-1185">Reference proteome</keyword>
<comment type="caution">
    <text evidence="2">The sequence shown here is derived from an EMBL/GenBank/DDBJ whole genome shotgun (WGS) entry which is preliminary data.</text>
</comment>
<evidence type="ECO:0000313" key="2">
    <source>
        <dbReference type="EMBL" id="GAK47805.1"/>
    </source>
</evidence>
<dbReference type="eggNOG" id="ENOG5032G1J">
    <property type="taxonomic scope" value="Bacteria"/>
</dbReference>
<keyword evidence="1" id="KW-0472">Membrane</keyword>
<dbReference type="Proteomes" id="UP000028700">
    <property type="component" value="Unassembled WGS sequence"/>
</dbReference>
<dbReference type="AlphaFoldDB" id="A0A081BID7"/>
<dbReference type="OrthoDB" id="9975576at2"/>
<sequence length="132" mass="14243">MNKKIRVSSMIVMLCLCLGTIIEGLVPNAASSVALTSYRPWVTIISYIGVYTIILWLLTDTGTIKIILTLINIFAVVISLTFAFSGFMSFHGITGVSLMVVGIVGVVIGIYAVLANNKFTTVPHKSSDKTDK</sequence>
<evidence type="ECO:0000313" key="3">
    <source>
        <dbReference type="Proteomes" id="UP000028700"/>
    </source>
</evidence>
<evidence type="ECO:0000256" key="1">
    <source>
        <dbReference type="SAM" id="Phobius"/>
    </source>
</evidence>
<organism evidence="2 3">
    <name type="scientific">Secundilactobacillus oryzae JCM 18671</name>
    <dbReference type="NCBI Taxonomy" id="1291743"/>
    <lineage>
        <taxon>Bacteria</taxon>
        <taxon>Bacillati</taxon>
        <taxon>Bacillota</taxon>
        <taxon>Bacilli</taxon>
        <taxon>Lactobacillales</taxon>
        <taxon>Lactobacillaceae</taxon>
        <taxon>Secundilactobacillus</taxon>
    </lineage>
</organism>